<evidence type="ECO:0000256" key="6">
    <source>
        <dbReference type="SAM" id="Phobius"/>
    </source>
</evidence>
<dbReference type="Proteomes" id="UP001556098">
    <property type="component" value="Unassembled WGS sequence"/>
</dbReference>
<feature type="domain" description="Type II secretion system protein GspF" evidence="7">
    <location>
        <begin position="156"/>
        <end position="281"/>
    </location>
</feature>
<evidence type="ECO:0000256" key="1">
    <source>
        <dbReference type="ARBA" id="ARBA00004651"/>
    </source>
</evidence>
<feature type="domain" description="Type II secretion system protein TadB-like N-terminal" evidence="8">
    <location>
        <begin position="12"/>
        <end position="144"/>
    </location>
</feature>
<feature type="transmembrane region" description="Helical" evidence="6">
    <location>
        <begin position="296"/>
        <end position="315"/>
    </location>
</feature>
<keyword evidence="5 6" id="KW-0472">Membrane</keyword>
<name>A0ABV3RT90_9RHOB</name>
<keyword evidence="4 6" id="KW-1133">Transmembrane helix</keyword>
<protein>
    <submittedName>
        <fullName evidence="9">Type II secretion system F family protein</fullName>
    </submittedName>
</protein>
<dbReference type="Pfam" id="PF19360">
    <property type="entry name" value="TadB_TadC_N"/>
    <property type="match status" value="1"/>
</dbReference>
<proteinExistence type="predicted"/>
<evidence type="ECO:0000313" key="9">
    <source>
        <dbReference type="EMBL" id="MEW9922222.1"/>
    </source>
</evidence>
<evidence type="ECO:0000259" key="7">
    <source>
        <dbReference type="Pfam" id="PF00482"/>
    </source>
</evidence>
<keyword evidence="3 6" id="KW-0812">Transmembrane</keyword>
<comment type="caution">
    <text evidence="9">The sequence shown here is derived from an EMBL/GenBank/DDBJ whole genome shotgun (WGS) entry which is preliminary data.</text>
</comment>
<dbReference type="RefSeq" id="WP_367879920.1">
    <property type="nucleotide sequence ID" value="NZ_JBFNXX010000037.1"/>
</dbReference>
<dbReference type="InterPro" id="IPR045824">
    <property type="entry name" value="T2SS_TadB-like_N"/>
</dbReference>
<dbReference type="EMBL" id="JBFNXX010000037">
    <property type="protein sequence ID" value="MEW9922222.1"/>
    <property type="molecule type" value="Genomic_DNA"/>
</dbReference>
<feature type="transmembrane region" description="Helical" evidence="6">
    <location>
        <begin position="96"/>
        <end position="114"/>
    </location>
</feature>
<comment type="subcellular location">
    <subcellularLocation>
        <location evidence="1">Cell membrane</location>
        <topology evidence="1">Multi-pass membrane protein</topology>
    </subcellularLocation>
</comment>
<evidence type="ECO:0000256" key="4">
    <source>
        <dbReference type="ARBA" id="ARBA00022989"/>
    </source>
</evidence>
<accession>A0ABV3RT90</accession>
<evidence type="ECO:0000313" key="10">
    <source>
        <dbReference type="Proteomes" id="UP001556098"/>
    </source>
</evidence>
<dbReference type="InterPro" id="IPR018076">
    <property type="entry name" value="T2SS_GspF_dom"/>
</dbReference>
<feature type="transmembrane region" description="Helical" evidence="6">
    <location>
        <begin position="264"/>
        <end position="284"/>
    </location>
</feature>
<feature type="transmembrane region" description="Helical" evidence="6">
    <location>
        <begin position="120"/>
        <end position="139"/>
    </location>
</feature>
<reference evidence="9 10" key="1">
    <citation type="submission" date="2024-07" db="EMBL/GenBank/DDBJ databases">
        <title>Marimonas sp.nov., isolated from tidal-flat sediment.</title>
        <authorList>
            <person name="Jayan J.N."/>
            <person name="Lee S.S."/>
        </authorList>
    </citation>
    <scope>NUCLEOTIDE SEQUENCE [LARGE SCALE GENOMIC DNA]</scope>
    <source>
        <strain evidence="9 10">MJW-29</strain>
    </source>
</reference>
<dbReference type="InterPro" id="IPR042094">
    <property type="entry name" value="T2SS_GspF_sf"/>
</dbReference>
<evidence type="ECO:0000256" key="2">
    <source>
        <dbReference type="ARBA" id="ARBA00022475"/>
    </source>
</evidence>
<sequence>MNFELSDQDILYLIYTGIAVGVLVLFSGLSQLISTRENHSEAKSRRLRMIAKGATTEELLALFRPPEKRGWRTRIPFFGDLENQLRKADLVISPRHYIGLCGAGTMAIFIFVTQLTLPQIALLISGLIGFGVPMIVVNAKAQKRIGVLIAQLPDALELMARGLRVGHPLNSSIRSVAAEMPDPIGTEFGMIFDQINYGDELVDAFSEFADRTDVEDVRYLAASIGIQHGTGGDLVRVLEVLSKTIRGRAAMRKRIHAISSEGRMTAWFLSILPFGIFAFTMVVTPDYYGGVMDDPMFVPMAVAVVLFVAFNALILKKLVSFRI</sequence>
<dbReference type="Gene3D" id="1.20.81.30">
    <property type="entry name" value="Type II secretion system (T2SS), domain F"/>
    <property type="match status" value="1"/>
</dbReference>
<keyword evidence="2" id="KW-1003">Cell membrane</keyword>
<evidence type="ECO:0000259" key="8">
    <source>
        <dbReference type="Pfam" id="PF19360"/>
    </source>
</evidence>
<evidence type="ECO:0000256" key="5">
    <source>
        <dbReference type="ARBA" id="ARBA00023136"/>
    </source>
</evidence>
<dbReference type="PANTHER" id="PTHR35007:SF1">
    <property type="entry name" value="PILUS ASSEMBLY PROTEIN"/>
    <property type="match status" value="1"/>
</dbReference>
<gene>
    <name evidence="9" type="ORF">AB2B41_21705</name>
</gene>
<feature type="transmembrane region" description="Helical" evidence="6">
    <location>
        <begin position="12"/>
        <end position="33"/>
    </location>
</feature>
<evidence type="ECO:0000256" key="3">
    <source>
        <dbReference type="ARBA" id="ARBA00022692"/>
    </source>
</evidence>
<dbReference type="Pfam" id="PF00482">
    <property type="entry name" value="T2SSF"/>
    <property type="match status" value="1"/>
</dbReference>
<organism evidence="9 10">
    <name type="scientific">Sulfitobacter sediminis</name>
    <dbReference type="NCBI Taxonomy" id="3234186"/>
    <lineage>
        <taxon>Bacteria</taxon>
        <taxon>Pseudomonadati</taxon>
        <taxon>Pseudomonadota</taxon>
        <taxon>Alphaproteobacteria</taxon>
        <taxon>Rhodobacterales</taxon>
        <taxon>Roseobacteraceae</taxon>
        <taxon>Sulfitobacter</taxon>
    </lineage>
</organism>
<dbReference type="PANTHER" id="PTHR35007">
    <property type="entry name" value="INTEGRAL MEMBRANE PROTEIN-RELATED"/>
    <property type="match status" value="1"/>
</dbReference>
<keyword evidence="10" id="KW-1185">Reference proteome</keyword>